<dbReference type="Gene3D" id="3.30.1340.30">
    <property type="match status" value="1"/>
</dbReference>
<dbReference type="SMART" id="SM00749">
    <property type="entry name" value="BON"/>
    <property type="match status" value="1"/>
</dbReference>
<gene>
    <name evidence="3" type="ORF">AACH11_12165</name>
</gene>
<dbReference type="PROSITE" id="PS50914">
    <property type="entry name" value="BON"/>
    <property type="match status" value="1"/>
</dbReference>
<organism evidence="3 4">
    <name type="scientific">Pseudaquabacterium rugosum</name>
    <dbReference type="NCBI Taxonomy" id="2984194"/>
    <lineage>
        <taxon>Bacteria</taxon>
        <taxon>Pseudomonadati</taxon>
        <taxon>Pseudomonadota</taxon>
        <taxon>Betaproteobacteria</taxon>
        <taxon>Burkholderiales</taxon>
        <taxon>Sphaerotilaceae</taxon>
        <taxon>Pseudaquabacterium</taxon>
    </lineage>
</organism>
<feature type="signal peptide" evidence="1">
    <location>
        <begin position="1"/>
        <end position="27"/>
    </location>
</feature>
<dbReference type="PANTHER" id="PTHR34606:SF16">
    <property type="entry name" value="BON DOMAIN-CONTAINING PROTEIN"/>
    <property type="match status" value="1"/>
</dbReference>
<name>A0ABU9BCL4_9BURK</name>
<protein>
    <submittedName>
        <fullName evidence="3">BON domain-containing protein</fullName>
    </submittedName>
</protein>
<comment type="caution">
    <text evidence="3">The sequence shown here is derived from an EMBL/GenBank/DDBJ whole genome shotgun (WGS) entry which is preliminary data.</text>
</comment>
<feature type="chain" id="PRO_5045569863" evidence="1">
    <location>
        <begin position="28"/>
        <end position="108"/>
    </location>
</feature>
<evidence type="ECO:0000313" key="3">
    <source>
        <dbReference type="EMBL" id="MEK8026717.1"/>
    </source>
</evidence>
<reference evidence="3 4" key="1">
    <citation type="submission" date="2024-04" db="EMBL/GenBank/DDBJ databases">
        <title>Novel species of the genus Ideonella isolated from streams.</title>
        <authorList>
            <person name="Lu H."/>
        </authorList>
    </citation>
    <scope>NUCLEOTIDE SEQUENCE [LARGE SCALE GENOMIC DNA]</scope>
    <source>
        <strain evidence="3 4">BYS139W</strain>
    </source>
</reference>
<proteinExistence type="predicted"/>
<dbReference type="EMBL" id="JBBUTF010000009">
    <property type="protein sequence ID" value="MEK8026717.1"/>
    <property type="molecule type" value="Genomic_DNA"/>
</dbReference>
<accession>A0ABU9BCL4</accession>
<dbReference type="InterPro" id="IPR051686">
    <property type="entry name" value="Lipoprotein_DolP"/>
</dbReference>
<evidence type="ECO:0000259" key="2">
    <source>
        <dbReference type="PROSITE" id="PS50914"/>
    </source>
</evidence>
<keyword evidence="4" id="KW-1185">Reference proteome</keyword>
<dbReference type="RefSeq" id="WP_341374499.1">
    <property type="nucleotide sequence ID" value="NZ_JBBUTF010000009.1"/>
</dbReference>
<keyword evidence="1" id="KW-0732">Signal</keyword>
<dbReference type="InterPro" id="IPR007055">
    <property type="entry name" value="BON_dom"/>
</dbReference>
<dbReference type="Proteomes" id="UP001368500">
    <property type="component" value="Unassembled WGS sequence"/>
</dbReference>
<dbReference type="PANTHER" id="PTHR34606">
    <property type="entry name" value="BON DOMAIN-CONTAINING PROTEIN"/>
    <property type="match status" value="1"/>
</dbReference>
<dbReference type="InterPro" id="IPR014004">
    <property type="entry name" value="Transpt-assoc_nodulatn_dom_bac"/>
</dbReference>
<feature type="domain" description="BON" evidence="2">
    <location>
        <begin position="40"/>
        <end position="108"/>
    </location>
</feature>
<evidence type="ECO:0000313" key="4">
    <source>
        <dbReference type="Proteomes" id="UP001368500"/>
    </source>
</evidence>
<evidence type="ECO:0000256" key="1">
    <source>
        <dbReference type="SAM" id="SignalP"/>
    </source>
</evidence>
<sequence>MITRTASRTLAAVVTAVAALTVLPGCAVSRGQSSIGEYVDDVAITSAIKARYIEAKSVDATSVKVETLNGEVMLSGFAKSSDERSSAESIARQVKGVKTVRNEIVVRS</sequence>
<dbReference type="Pfam" id="PF04972">
    <property type="entry name" value="BON"/>
    <property type="match status" value="1"/>
</dbReference>